<dbReference type="NCBIfam" id="TIGR01640">
    <property type="entry name" value="F_box_assoc_1"/>
    <property type="match status" value="1"/>
</dbReference>
<reference evidence="3" key="1">
    <citation type="submission" date="2016-07" db="EMBL/GenBank/DDBJ databases">
        <title>De novo transcriptome assembly of four accessions of the metal hyperaccumulator plant Noccaea caerulescens.</title>
        <authorList>
            <person name="Blande D."/>
            <person name="Halimaa P."/>
            <person name="Tervahauta A.I."/>
            <person name="Aarts M.G."/>
            <person name="Karenlampi S.O."/>
        </authorList>
    </citation>
    <scope>NUCLEOTIDE SEQUENCE</scope>
</reference>
<dbReference type="EMBL" id="GEVI01010301">
    <property type="protein sequence ID" value="JAU22019.1"/>
    <property type="molecule type" value="Transcribed_RNA"/>
</dbReference>
<sequence length="426" mass="48814">MASTGLSKKKEKVRDELEGSSKRRRGTMVELDSNFCGFDKIPEDILMKILLSLPAKSVVRSMCVSQVWYSLIATSEFTKKFMESPSSSKRPRIMASRVDKEDPRNYAFLTSTQDNHSDSSEYVFDDILKMPKMGGYLVNALRGLICLRLGTSMRICNLTTRQRVFLPDLTSSLLESKDKDDEIWSYFGYDPIYDEYKVLSFVSELSKEEDRVVRSEHQVLVLGPGASWRHIESSIPPPPHRPYSRPISIDNMLYYGAWDDKDKSVVMSFDLANEDFLLIEPPVEAGISWGTFRYNLVNYQGKLSACRYSRVGDDASLNLWIMGDARKKTWSNMTLLFPLPLIDYFSDIEEPVVIVGTDHRGEVRLSKLLEMPIEPAFCVIYDLEKMKTTKSFKFFPLFRVLGGKKGLGLDTVIWKDDIDNIMYLET</sequence>
<dbReference type="InterPro" id="IPR013187">
    <property type="entry name" value="F-box-assoc_dom_typ3"/>
</dbReference>
<dbReference type="InterPro" id="IPR017451">
    <property type="entry name" value="F-box-assoc_interact_dom"/>
</dbReference>
<accession>A0A1J3DPY0</accession>
<name>A0A1J3DPY0_NOCCA</name>
<feature type="domain" description="F-box" evidence="2">
    <location>
        <begin position="35"/>
        <end position="81"/>
    </location>
</feature>
<dbReference type="InterPro" id="IPR036047">
    <property type="entry name" value="F-box-like_dom_sf"/>
</dbReference>
<protein>
    <submittedName>
        <fullName evidence="3">Putative F-box protein</fullName>
    </submittedName>
</protein>
<dbReference type="SMART" id="SM00256">
    <property type="entry name" value="FBOX"/>
    <property type="match status" value="1"/>
</dbReference>
<dbReference type="AlphaFoldDB" id="A0A1J3DPY0"/>
<feature type="compositionally biased region" description="Basic and acidic residues" evidence="1">
    <location>
        <begin position="12"/>
        <end position="21"/>
    </location>
</feature>
<dbReference type="SUPFAM" id="SSF81383">
    <property type="entry name" value="F-box domain"/>
    <property type="match status" value="1"/>
</dbReference>
<dbReference type="Gene3D" id="1.20.1280.50">
    <property type="match status" value="1"/>
</dbReference>
<dbReference type="Pfam" id="PF08268">
    <property type="entry name" value="FBA_3"/>
    <property type="match status" value="1"/>
</dbReference>
<dbReference type="InterPro" id="IPR001810">
    <property type="entry name" value="F-box_dom"/>
</dbReference>
<dbReference type="PANTHER" id="PTHR31111">
    <property type="entry name" value="BNAA05G37150D PROTEIN-RELATED"/>
    <property type="match status" value="1"/>
</dbReference>
<proteinExistence type="predicted"/>
<dbReference type="PANTHER" id="PTHR31111:SF25">
    <property type="entry name" value="F-BOX ASSOCIATED UBIQUITINATION EFFECTOR FAMILY PROTEIN"/>
    <property type="match status" value="1"/>
</dbReference>
<evidence type="ECO:0000256" key="1">
    <source>
        <dbReference type="SAM" id="MobiDB-lite"/>
    </source>
</evidence>
<evidence type="ECO:0000313" key="3">
    <source>
        <dbReference type="EMBL" id="JAU22019.1"/>
    </source>
</evidence>
<feature type="region of interest" description="Disordered" evidence="1">
    <location>
        <begin position="1"/>
        <end position="22"/>
    </location>
</feature>
<gene>
    <name evidence="3" type="ORF">GA_TR19278_c8_g1_i1_g.62778</name>
</gene>
<organism evidence="3">
    <name type="scientific">Noccaea caerulescens</name>
    <name type="common">Alpine penny-cress</name>
    <name type="synonym">Thlaspi caerulescens</name>
    <dbReference type="NCBI Taxonomy" id="107243"/>
    <lineage>
        <taxon>Eukaryota</taxon>
        <taxon>Viridiplantae</taxon>
        <taxon>Streptophyta</taxon>
        <taxon>Embryophyta</taxon>
        <taxon>Tracheophyta</taxon>
        <taxon>Spermatophyta</taxon>
        <taxon>Magnoliopsida</taxon>
        <taxon>eudicotyledons</taxon>
        <taxon>Gunneridae</taxon>
        <taxon>Pentapetalae</taxon>
        <taxon>rosids</taxon>
        <taxon>malvids</taxon>
        <taxon>Brassicales</taxon>
        <taxon>Brassicaceae</taxon>
        <taxon>Coluteocarpeae</taxon>
        <taxon>Noccaea</taxon>
    </lineage>
</organism>
<dbReference type="Pfam" id="PF00646">
    <property type="entry name" value="F-box"/>
    <property type="match status" value="1"/>
</dbReference>
<evidence type="ECO:0000259" key="2">
    <source>
        <dbReference type="PROSITE" id="PS50181"/>
    </source>
</evidence>
<dbReference type="PROSITE" id="PS50181">
    <property type="entry name" value="FBOX"/>
    <property type="match status" value="1"/>
</dbReference>